<dbReference type="InterPro" id="IPR025423">
    <property type="entry name" value="TMEM205-like"/>
</dbReference>
<evidence type="ECO:0000256" key="1">
    <source>
        <dbReference type="ARBA" id="ARBA00004370"/>
    </source>
</evidence>
<proteinExistence type="predicted"/>
<dbReference type="EMBL" id="JBHRTI010000003">
    <property type="protein sequence ID" value="MFC3146354.1"/>
    <property type="molecule type" value="Genomic_DNA"/>
</dbReference>
<evidence type="ECO:0000256" key="5">
    <source>
        <dbReference type="SAM" id="Phobius"/>
    </source>
</evidence>
<keyword evidence="3 5" id="KW-1133">Transmembrane helix</keyword>
<evidence type="ECO:0000256" key="4">
    <source>
        <dbReference type="ARBA" id="ARBA00023136"/>
    </source>
</evidence>
<comment type="subcellular location">
    <subcellularLocation>
        <location evidence="1">Membrane</location>
    </subcellularLocation>
</comment>
<feature type="transmembrane region" description="Helical" evidence="5">
    <location>
        <begin position="140"/>
        <end position="165"/>
    </location>
</feature>
<feature type="transmembrane region" description="Helical" evidence="5">
    <location>
        <begin position="96"/>
        <end position="120"/>
    </location>
</feature>
<keyword evidence="2 5" id="KW-0812">Transmembrane</keyword>
<dbReference type="Proteomes" id="UP001595556">
    <property type="component" value="Unassembled WGS sequence"/>
</dbReference>
<feature type="transmembrane region" description="Helical" evidence="5">
    <location>
        <begin position="25"/>
        <end position="53"/>
    </location>
</feature>
<keyword evidence="8" id="KW-1185">Reference proteome</keyword>
<feature type="transmembrane region" description="Helical" evidence="5">
    <location>
        <begin position="65"/>
        <end position="84"/>
    </location>
</feature>
<evidence type="ECO:0000256" key="2">
    <source>
        <dbReference type="ARBA" id="ARBA00022692"/>
    </source>
</evidence>
<feature type="domain" description="TMEM205-like" evidence="6">
    <location>
        <begin position="28"/>
        <end position="126"/>
    </location>
</feature>
<comment type="caution">
    <text evidence="7">The sequence shown here is derived from an EMBL/GenBank/DDBJ whole genome shotgun (WGS) entry which is preliminary data.</text>
</comment>
<dbReference type="RefSeq" id="WP_377300627.1">
    <property type="nucleotide sequence ID" value="NZ_CP180191.1"/>
</dbReference>
<keyword evidence="4 5" id="KW-0472">Membrane</keyword>
<evidence type="ECO:0000259" key="6">
    <source>
        <dbReference type="Pfam" id="PF13664"/>
    </source>
</evidence>
<accession>A0ABV7GXG9</accession>
<name>A0ABV7GXG9_9BURK</name>
<organism evidence="7 8">
    <name type="scientific">Piscinibacterium candidicorallinum</name>
    <dbReference type="NCBI Taxonomy" id="1793872"/>
    <lineage>
        <taxon>Bacteria</taxon>
        <taxon>Pseudomonadati</taxon>
        <taxon>Pseudomonadota</taxon>
        <taxon>Betaproteobacteria</taxon>
        <taxon>Burkholderiales</taxon>
        <taxon>Piscinibacterium</taxon>
    </lineage>
</organism>
<protein>
    <submittedName>
        <fullName evidence="7">DUF4149 domain-containing protein</fullName>
    </submittedName>
</protein>
<dbReference type="Pfam" id="PF13664">
    <property type="entry name" value="DUF4149"/>
    <property type="match status" value="1"/>
</dbReference>
<gene>
    <name evidence="7" type="ORF">ACFOEN_01715</name>
</gene>
<evidence type="ECO:0000256" key="3">
    <source>
        <dbReference type="ARBA" id="ARBA00022989"/>
    </source>
</evidence>
<reference evidence="8" key="1">
    <citation type="journal article" date="2019" name="Int. J. Syst. Evol. Microbiol.">
        <title>The Global Catalogue of Microorganisms (GCM) 10K type strain sequencing project: providing services to taxonomists for standard genome sequencing and annotation.</title>
        <authorList>
            <consortium name="The Broad Institute Genomics Platform"/>
            <consortium name="The Broad Institute Genome Sequencing Center for Infectious Disease"/>
            <person name="Wu L."/>
            <person name="Ma J."/>
        </authorList>
    </citation>
    <scope>NUCLEOTIDE SEQUENCE [LARGE SCALE GENOMIC DNA]</scope>
    <source>
        <strain evidence="8">KCTC 52168</strain>
    </source>
</reference>
<sequence length="168" mass="18142">MSNDGISVGGASAPESRVERWLLALYRLALTAWVGCTWTVGLLAAPLAFAVLTPRSLAGTFASHAFYWQSIVVFVCAAIVLALHKRLERRVHLTRVSVYMLLSMVGLAAIQQFVLGPWMASLRVEMMMHSSPVVQESLATQFGALHGVSAVLYAAQCVLGAIVVARSR</sequence>
<evidence type="ECO:0000313" key="7">
    <source>
        <dbReference type="EMBL" id="MFC3146354.1"/>
    </source>
</evidence>
<evidence type="ECO:0000313" key="8">
    <source>
        <dbReference type="Proteomes" id="UP001595556"/>
    </source>
</evidence>